<organism evidence="1 2">
    <name type="scientific">Bdellovibrio bacteriovorus str. Tiberius</name>
    <dbReference type="NCBI Taxonomy" id="1069642"/>
    <lineage>
        <taxon>Bacteria</taxon>
        <taxon>Pseudomonadati</taxon>
        <taxon>Bdellovibrionota</taxon>
        <taxon>Bdellovibrionia</taxon>
        <taxon>Bdellovibrionales</taxon>
        <taxon>Pseudobdellovibrionaceae</taxon>
        <taxon>Bdellovibrio</taxon>
    </lineage>
</organism>
<dbReference type="KEGG" id="bbat:Bdt_1122"/>
<dbReference type="PATRIC" id="fig|1069642.3.peg.1108"/>
<name>K7ZET9_BDEBC</name>
<dbReference type="OrthoDB" id="2666006at2"/>
<accession>K7ZET9</accession>
<dbReference type="Proteomes" id="UP000010074">
    <property type="component" value="Chromosome"/>
</dbReference>
<dbReference type="EMBL" id="CP002930">
    <property type="protein sequence ID" value="AFY00822.1"/>
    <property type="molecule type" value="Genomic_DNA"/>
</dbReference>
<protein>
    <submittedName>
        <fullName evidence="1">Uncharacterized protein</fullName>
    </submittedName>
</protein>
<dbReference type="AlphaFoldDB" id="K7ZET9"/>
<dbReference type="RefSeq" id="WP_015090288.1">
    <property type="nucleotide sequence ID" value="NC_019567.1"/>
</dbReference>
<evidence type="ECO:0000313" key="1">
    <source>
        <dbReference type="EMBL" id="AFY00822.1"/>
    </source>
</evidence>
<proteinExistence type="predicted"/>
<dbReference type="HOGENOM" id="CLU_377983_0_0_7"/>
<reference evidence="1 2" key="1">
    <citation type="journal article" date="2012" name="BMC Genomics">
        <title>Genome analysis of a simultaneously predatory and prey-independent, novel Bdellovibrio bacteriovorus from the River Tiber, supports in silico predictions of both ancient and recent lateral gene transfer from diverse bacteria.</title>
        <authorList>
            <person name="Hobley L."/>
            <person name="Lerner T.R."/>
            <person name="Williams L.E."/>
            <person name="Lambert C."/>
            <person name="Till R."/>
            <person name="Milner D.S."/>
            <person name="Basford S.M."/>
            <person name="Capeness M.J."/>
            <person name="Fenton A.K."/>
            <person name="Atterbury R.J."/>
            <person name="Harris M.A."/>
            <person name="Sockett R.E."/>
        </authorList>
    </citation>
    <scope>NUCLEOTIDE SEQUENCE [LARGE SCALE GENOMIC DNA]</scope>
    <source>
        <strain evidence="1 2">Tiberius</strain>
    </source>
</reference>
<gene>
    <name evidence="1" type="ORF">Bdt_1122</name>
</gene>
<sequence length="733" mass="75637">MFKTSTLVTLLFTIPHLLGCENPFADDSGNIDPTYSAGLPETPSSLPTCSDDIFNPQPCHTSGRYVTSNLGNNIFSLGGQLSISIPRGYYDGSSMATAQDSNLLSANIVSGKSIFGVAGSASAAYAACSDDQINAGQCSTAANRYVTGTAGSNISLWTNILASTTLTSSIPTGFYSGKSCSFTDAALTSANIRSGVSVFGVAGSLTPAYSLCGDNQLNASQCSTTANRYVTPTLGTNITGTNTLSVSIPTGYYTGSSTASVSDVNLTASNVISGKTIFGVAGTATVAYAPCSDDQLNSGQCSTASNRYVTPTLGTNITGTNTLSVSIPTGYYTGSSTASVSDVNLTASNIISGKTIFGVSGTATIAHNNCSDNQFNTAQCSTAANRYVSDTAGGNISIAGSTSASIPTGYQNGTHTCSVSEPNLLASNIKLGITILGVTGSYSPQRSNMARTKGTVQISQGAETSTFAGTNVLPSGYRPIPDILKDDEGKDGNSITVVNRTGWGATTCGTTQSTISGRIADCATTFGTNATWNGETNGHAGQSTWKLVTRTGAVSGAGLTTKGREVWQDQATGLIWSSLISTDTNWCKASGSNNITGNPFAQDDPADYCDNASYQATTGQAISGCYEDDGSHFTSTDPSIDNASKAGLGINSSPKVAWRLPTRWDYLEAEKNGLRYVIPDNPNKNAWTATLNSTNASRIDAYTFNHTIASSASGQILWSTRSSSTTAARCVGR</sequence>
<evidence type="ECO:0000313" key="2">
    <source>
        <dbReference type="Proteomes" id="UP000010074"/>
    </source>
</evidence>